<feature type="domain" description="EF-hand" evidence="2">
    <location>
        <begin position="263"/>
        <end position="298"/>
    </location>
</feature>
<dbReference type="InterPro" id="IPR002048">
    <property type="entry name" value="EF_hand_dom"/>
</dbReference>
<keyword evidence="4" id="KW-1185">Reference proteome</keyword>
<dbReference type="Gene3D" id="1.10.238.10">
    <property type="entry name" value="EF-hand"/>
    <property type="match status" value="1"/>
</dbReference>
<organism evidence="3 4">
    <name type="scientific">Euplotes crassus</name>
    <dbReference type="NCBI Taxonomy" id="5936"/>
    <lineage>
        <taxon>Eukaryota</taxon>
        <taxon>Sar</taxon>
        <taxon>Alveolata</taxon>
        <taxon>Ciliophora</taxon>
        <taxon>Intramacronucleata</taxon>
        <taxon>Spirotrichea</taxon>
        <taxon>Hypotrichia</taxon>
        <taxon>Euplotida</taxon>
        <taxon>Euplotidae</taxon>
        <taxon>Moneuplotes</taxon>
    </lineage>
</organism>
<accession>A0AAD1U3A6</accession>
<evidence type="ECO:0000256" key="1">
    <source>
        <dbReference type="ARBA" id="ARBA00022837"/>
    </source>
</evidence>
<evidence type="ECO:0000313" key="4">
    <source>
        <dbReference type="Proteomes" id="UP001295684"/>
    </source>
</evidence>
<evidence type="ECO:0000313" key="3">
    <source>
        <dbReference type="EMBL" id="CAI2361158.1"/>
    </source>
</evidence>
<keyword evidence="1" id="KW-0106">Calcium</keyword>
<gene>
    <name evidence="3" type="ORF">ECRASSUSDP1_LOCUS2468</name>
</gene>
<dbReference type="AlphaFoldDB" id="A0AAD1U3A6"/>
<dbReference type="InterPro" id="IPR018247">
    <property type="entry name" value="EF_Hand_1_Ca_BS"/>
</dbReference>
<dbReference type="SUPFAM" id="SSF47473">
    <property type="entry name" value="EF-hand"/>
    <property type="match status" value="1"/>
</dbReference>
<dbReference type="InterPro" id="IPR011992">
    <property type="entry name" value="EF-hand-dom_pair"/>
</dbReference>
<protein>
    <recommendedName>
        <fullName evidence="2">EF-hand domain-containing protein</fullName>
    </recommendedName>
</protein>
<name>A0AAD1U3A6_EUPCR</name>
<dbReference type="EMBL" id="CAMPGE010002358">
    <property type="protein sequence ID" value="CAI2361158.1"/>
    <property type="molecule type" value="Genomic_DNA"/>
</dbReference>
<comment type="caution">
    <text evidence="3">The sequence shown here is derived from an EMBL/GenBank/DDBJ whole genome shotgun (WGS) entry which is preliminary data.</text>
</comment>
<sequence>MRRSRRLRRRVSFILKSPKEILGLLLFLTRIKLYIPFNKNISWDADKLGVDSQAKRGLGNYKFPGRVNQSMDFGMENESPGSGHRHKRAQATLSLPQVILRRKNRNSSFTLDKSLMALHFPALHKNKEPIIKHIVESSNVSKIADSKAVSSITGVATTMRLSNLREISPMVNLPKSYQKQLDEGSEELLKIFYSIHAGVASTRKAISYSIVKNVRIRKSEFRSFLSKRYTSSIAEKLINFFDFKKPWSYHDYVNAMEVLIYQNDELLFKIAFEALDFNCDDYISEIDLYLAMRELPNEVFISVLMDDFLKVIQYLIDKKKMKGTFDETKYNQEKIKMQIMNATYRSSLSDWKKEGQGKSSPNFFQFCLSKLSPNEKKGPQKSDYSLYKRSVNNSARKLEKNTDSLSISRFNSINSYRKKTLNKEDLLFGYCEERELNEKIPLNEFNAIHFDHFVPNFAIDLIKFLCGYSKVKLASSNSREYLKVHRNEEEFQKLMEIIEIQEAKGKNQLNFFVKSNLSVQNKNSSK</sequence>
<dbReference type="Proteomes" id="UP001295684">
    <property type="component" value="Unassembled WGS sequence"/>
</dbReference>
<reference evidence="3" key="1">
    <citation type="submission" date="2023-07" db="EMBL/GenBank/DDBJ databases">
        <authorList>
            <consortium name="AG Swart"/>
            <person name="Singh M."/>
            <person name="Singh A."/>
            <person name="Seah K."/>
            <person name="Emmerich C."/>
        </authorList>
    </citation>
    <scope>NUCLEOTIDE SEQUENCE</scope>
    <source>
        <strain evidence="3">DP1</strain>
    </source>
</reference>
<dbReference type="GO" id="GO:0005509">
    <property type="term" value="F:calcium ion binding"/>
    <property type="evidence" value="ECO:0007669"/>
    <property type="project" value="InterPro"/>
</dbReference>
<evidence type="ECO:0000259" key="2">
    <source>
        <dbReference type="PROSITE" id="PS50222"/>
    </source>
</evidence>
<dbReference type="PROSITE" id="PS50222">
    <property type="entry name" value="EF_HAND_2"/>
    <property type="match status" value="1"/>
</dbReference>
<dbReference type="PROSITE" id="PS00018">
    <property type="entry name" value="EF_HAND_1"/>
    <property type="match status" value="1"/>
</dbReference>
<proteinExistence type="predicted"/>